<dbReference type="GO" id="GO:0006508">
    <property type="term" value="P:proteolysis"/>
    <property type="evidence" value="ECO:0007669"/>
    <property type="project" value="UniProtKB-KW"/>
</dbReference>
<keyword evidence="3" id="KW-0378">Hydrolase</keyword>
<dbReference type="Proteomes" id="UP000029579">
    <property type="component" value="Unassembled WGS sequence"/>
</dbReference>
<accession>A0A095X0C2</accession>
<evidence type="ECO:0000313" key="7">
    <source>
        <dbReference type="EMBL" id="KGF03520.1"/>
    </source>
</evidence>
<evidence type="ECO:0000259" key="6">
    <source>
        <dbReference type="Pfam" id="PF14464"/>
    </source>
</evidence>
<dbReference type="Gene3D" id="3.40.140.10">
    <property type="entry name" value="Cytidine Deaminase, domain 2"/>
    <property type="match status" value="1"/>
</dbReference>
<keyword evidence="1" id="KW-0645">Protease</keyword>
<keyword evidence="5" id="KW-0482">Metalloprotease</keyword>
<evidence type="ECO:0000256" key="1">
    <source>
        <dbReference type="ARBA" id="ARBA00022670"/>
    </source>
</evidence>
<dbReference type="OrthoDB" id="517279at2"/>
<protein>
    <recommendedName>
        <fullName evidence="6">JAB domain-containing protein</fullName>
    </recommendedName>
</protein>
<name>A0A095X0C2_9FIRM</name>
<dbReference type="InterPro" id="IPR028090">
    <property type="entry name" value="JAB_dom_prok"/>
</dbReference>
<dbReference type="AlphaFoldDB" id="A0A095X0C2"/>
<feature type="domain" description="JAB" evidence="6">
    <location>
        <begin position="28"/>
        <end position="134"/>
    </location>
</feature>
<sequence length="163" mass="19579">MTISENIQRVKIKDSVIDLFKKYIQYKQNGLESGGIIIGKENLQNNYYTIGYATEPYKNDKRKRNRFKRLDTKHVETCNSIYLRSGKIYRYVGEWHTHPEAIPQYSDIDLKNWKKIAKGSDEISLYFHIIVGYEAYRIWKYEKTGMIELLETIYWGDRYERNN</sequence>
<keyword evidence="4" id="KW-0862">Zinc</keyword>
<dbReference type="EMBL" id="JRMW01000038">
    <property type="protein sequence ID" value="KGF03520.1"/>
    <property type="molecule type" value="Genomic_DNA"/>
</dbReference>
<dbReference type="RefSeq" id="WP_037328266.1">
    <property type="nucleotide sequence ID" value="NZ_JRMW01000038.1"/>
</dbReference>
<evidence type="ECO:0000256" key="4">
    <source>
        <dbReference type="ARBA" id="ARBA00022833"/>
    </source>
</evidence>
<dbReference type="GO" id="GO:0008237">
    <property type="term" value="F:metallopeptidase activity"/>
    <property type="evidence" value="ECO:0007669"/>
    <property type="project" value="UniProtKB-KW"/>
</dbReference>
<evidence type="ECO:0000256" key="5">
    <source>
        <dbReference type="ARBA" id="ARBA00023049"/>
    </source>
</evidence>
<evidence type="ECO:0000256" key="2">
    <source>
        <dbReference type="ARBA" id="ARBA00022723"/>
    </source>
</evidence>
<gene>
    <name evidence="7" type="ORF">HMPREF1630_06875</name>
</gene>
<evidence type="ECO:0000256" key="3">
    <source>
        <dbReference type="ARBA" id="ARBA00022801"/>
    </source>
</evidence>
<keyword evidence="2" id="KW-0479">Metal-binding</keyword>
<dbReference type="GO" id="GO:0046872">
    <property type="term" value="F:metal ion binding"/>
    <property type="evidence" value="ECO:0007669"/>
    <property type="project" value="UniProtKB-KW"/>
</dbReference>
<reference evidence="7 8" key="1">
    <citation type="submission" date="2014-07" db="EMBL/GenBank/DDBJ databases">
        <authorList>
            <person name="McCorrison J."/>
            <person name="Sanka R."/>
            <person name="Torralba M."/>
            <person name="Gillis M."/>
            <person name="Haft D.H."/>
            <person name="Methe B."/>
            <person name="Sutton G."/>
            <person name="Nelson K.E."/>
        </authorList>
    </citation>
    <scope>NUCLEOTIDE SEQUENCE [LARGE SCALE GENOMIC DNA]</scope>
    <source>
        <strain evidence="7 8">S7-1-13</strain>
    </source>
</reference>
<proteinExistence type="predicted"/>
<comment type="caution">
    <text evidence="7">The sequence shown here is derived from an EMBL/GenBank/DDBJ whole genome shotgun (WGS) entry which is preliminary data.</text>
</comment>
<evidence type="ECO:0000313" key="8">
    <source>
        <dbReference type="Proteomes" id="UP000029579"/>
    </source>
</evidence>
<dbReference type="SUPFAM" id="SSF102712">
    <property type="entry name" value="JAB1/MPN domain"/>
    <property type="match status" value="1"/>
</dbReference>
<dbReference type="Pfam" id="PF14464">
    <property type="entry name" value="Prok-JAB"/>
    <property type="match status" value="1"/>
</dbReference>
<dbReference type="eggNOG" id="COG1310">
    <property type="taxonomic scope" value="Bacteria"/>
</dbReference>
<organism evidence="7 8">
    <name type="scientific">Anaerococcus lactolyticus S7-1-13</name>
    <dbReference type="NCBI Taxonomy" id="1284686"/>
    <lineage>
        <taxon>Bacteria</taxon>
        <taxon>Bacillati</taxon>
        <taxon>Bacillota</taxon>
        <taxon>Tissierellia</taxon>
        <taxon>Tissierellales</taxon>
        <taxon>Peptoniphilaceae</taxon>
        <taxon>Anaerococcus</taxon>
    </lineage>
</organism>